<sequence>MDCKSLLAIATLICIISSGSADSPGARIEITQNGLNYMIEQALPYLKSTLNRINIPDISGKDECDYSLSNINIGDIELPDIQGVTGSGGLTLKGDGIGLSGGLDYSYKCPLWIHGSGNVDLDVTDASLSFTLLVDKDDTGHPVFNPNGCSLDISDIDIKFHGSLSWLANLFKGLIGDKIKSYANDNACSKLLELIQQKGNSFLQDFQTQKAIDDKIVIDYSLITNPIFSSTDLEVDIKGEFTSINPNAVKPPFSPSAIPQASESSKMAYLVASTYLANTAAFVINEEGYLQYNITPDTLPAKAEFLFTTLIFQDLIPAFYNKYPDMNLTLNMYATKPPILKVTPGEARLQGSGIIEFAVYDANCDNAIVHAFSLEVDGSTEVEVGLKQVAGATNVTGKIESLDLEVSILDTEVGTINSTKIKDLIDLIGTNLLVPLVNKYTGVGWPIPIIYGVELQNTEVTLGNDYIMISTDVDYEPQLSQQQKLEDDDSQPVMKRLTSRVQF</sequence>
<evidence type="ECO:0000256" key="3">
    <source>
        <dbReference type="SAM" id="SignalP"/>
    </source>
</evidence>
<evidence type="ECO:0000256" key="1">
    <source>
        <dbReference type="ARBA" id="ARBA00007292"/>
    </source>
</evidence>
<dbReference type="InterPro" id="IPR017943">
    <property type="entry name" value="Bactericidal_perm-incr_a/b_dom"/>
</dbReference>
<gene>
    <name evidence="6" type="ORF">LOD99_2580</name>
</gene>
<dbReference type="GO" id="GO:0008289">
    <property type="term" value="F:lipid binding"/>
    <property type="evidence" value="ECO:0007669"/>
    <property type="project" value="InterPro"/>
</dbReference>
<feature type="domain" description="Lipid-binding serum glycoprotein N-terminal" evidence="4">
    <location>
        <begin position="30"/>
        <end position="246"/>
    </location>
</feature>
<dbReference type="SMART" id="SM00328">
    <property type="entry name" value="BPI1"/>
    <property type="match status" value="1"/>
</dbReference>
<dbReference type="PANTHER" id="PTHR10504">
    <property type="entry name" value="BACTERICIDAL PERMEABILITY-INCREASING BPI PROTEIN-RELATED"/>
    <property type="match status" value="1"/>
</dbReference>
<protein>
    <submittedName>
        <fullName evidence="6">Lipopolysaccharide-binding protein-like</fullName>
    </submittedName>
</protein>
<dbReference type="Pfam" id="PF02886">
    <property type="entry name" value="LBP_BPI_CETP_C"/>
    <property type="match status" value="1"/>
</dbReference>
<dbReference type="InterPro" id="IPR017942">
    <property type="entry name" value="Lipid-bd_serum_glycop_N"/>
</dbReference>
<dbReference type="AlphaFoldDB" id="A0AAV7K365"/>
<accession>A0AAV7K365</accession>
<evidence type="ECO:0000313" key="7">
    <source>
        <dbReference type="Proteomes" id="UP001165289"/>
    </source>
</evidence>
<evidence type="ECO:0000313" key="6">
    <source>
        <dbReference type="EMBL" id="KAI6654701.1"/>
    </source>
</evidence>
<dbReference type="GO" id="GO:0005615">
    <property type="term" value="C:extracellular space"/>
    <property type="evidence" value="ECO:0007669"/>
    <property type="project" value="TreeGrafter"/>
</dbReference>
<keyword evidence="7" id="KW-1185">Reference proteome</keyword>
<reference evidence="6 7" key="1">
    <citation type="journal article" date="2023" name="BMC Biol.">
        <title>The compact genome of the sponge Oopsacas minuta (Hexactinellida) is lacking key metazoan core genes.</title>
        <authorList>
            <person name="Santini S."/>
            <person name="Schenkelaars Q."/>
            <person name="Jourda C."/>
            <person name="Duchesne M."/>
            <person name="Belahbib H."/>
            <person name="Rocher C."/>
            <person name="Selva M."/>
            <person name="Riesgo A."/>
            <person name="Vervoort M."/>
            <person name="Leys S.P."/>
            <person name="Kodjabachian L."/>
            <person name="Le Bivic A."/>
            <person name="Borchiellini C."/>
            <person name="Claverie J.M."/>
            <person name="Renard E."/>
        </authorList>
    </citation>
    <scope>NUCLEOTIDE SEQUENCE [LARGE SCALE GENOMIC DNA]</scope>
    <source>
        <strain evidence="6">SPO-2</strain>
    </source>
</reference>
<proteinExistence type="inferred from homology"/>
<dbReference type="SUPFAM" id="SSF55394">
    <property type="entry name" value="Bactericidal permeability-increasing protein, BPI"/>
    <property type="match status" value="2"/>
</dbReference>
<dbReference type="InterPro" id="IPR032942">
    <property type="entry name" value="BPI/LBP/Plunc"/>
</dbReference>
<dbReference type="InterPro" id="IPR001124">
    <property type="entry name" value="Lipid-bd_serum_glycop_C"/>
</dbReference>
<dbReference type="SMART" id="SM00329">
    <property type="entry name" value="BPI2"/>
    <property type="match status" value="1"/>
</dbReference>
<feature type="domain" description="Lipid-binding serum glycoprotein C-terminal" evidence="5">
    <location>
        <begin position="262"/>
        <end position="471"/>
    </location>
</feature>
<evidence type="ECO:0000256" key="2">
    <source>
        <dbReference type="ARBA" id="ARBA00023157"/>
    </source>
</evidence>
<dbReference type="PANTHER" id="PTHR10504:SF131">
    <property type="entry name" value="BPI2 DOMAIN-CONTAINING PROTEIN"/>
    <property type="match status" value="1"/>
</dbReference>
<comment type="caution">
    <text evidence="6">The sequence shown here is derived from an EMBL/GenBank/DDBJ whole genome shotgun (WGS) entry which is preliminary data.</text>
</comment>
<dbReference type="Pfam" id="PF01273">
    <property type="entry name" value="LBP_BPI_CETP"/>
    <property type="match status" value="1"/>
</dbReference>
<feature type="chain" id="PRO_5043316760" evidence="3">
    <location>
        <begin position="22"/>
        <end position="503"/>
    </location>
</feature>
<keyword evidence="3" id="KW-0732">Signal</keyword>
<comment type="similarity">
    <text evidence="1">Belongs to the BPI/LBP/Plunc superfamily. BPI/LBP family.</text>
</comment>
<name>A0AAV7K365_9METZ</name>
<evidence type="ECO:0000259" key="5">
    <source>
        <dbReference type="SMART" id="SM00329"/>
    </source>
</evidence>
<evidence type="ECO:0000259" key="4">
    <source>
        <dbReference type="SMART" id="SM00328"/>
    </source>
</evidence>
<dbReference type="Gene3D" id="3.15.20.10">
    <property type="entry name" value="Bactericidal permeability-increasing protein, domain 2"/>
    <property type="match status" value="1"/>
</dbReference>
<dbReference type="EMBL" id="JAKMXF010000221">
    <property type="protein sequence ID" value="KAI6654701.1"/>
    <property type="molecule type" value="Genomic_DNA"/>
</dbReference>
<keyword evidence="2" id="KW-1015">Disulfide bond</keyword>
<dbReference type="Gene3D" id="3.15.10.10">
    <property type="entry name" value="Bactericidal permeability-increasing protein, domain 1"/>
    <property type="match status" value="1"/>
</dbReference>
<organism evidence="6 7">
    <name type="scientific">Oopsacas minuta</name>
    <dbReference type="NCBI Taxonomy" id="111878"/>
    <lineage>
        <taxon>Eukaryota</taxon>
        <taxon>Metazoa</taxon>
        <taxon>Porifera</taxon>
        <taxon>Hexactinellida</taxon>
        <taxon>Hexasterophora</taxon>
        <taxon>Lyssacinosida</taxon>
        <taxon>Leucopsacidae</taxon>
        <taxon>Oopsacas</taxon>
    </lineage>
</organism>
<feature type="signal peptide" evidence="3">
    <location>
        <begin position="1"/>
        <end position="21"/>
    </location>
</feature>
<dbReference type="Proteomes" id="UP001165289">
    <property type="component" value="Unassembled WGS sequence"/>
</dbReference>